<name>I7M067_TETTS</name>
<dbReference type="KEGG" id="tet:TTHERM_00419790"/>
<keyword evidence="2" id="KW-1185">Reference proteome</keyword>
<dbReference type="Proteomes" id="UP000009168">
    <property type="component" value="Unassembled WGS sequence"/>
</dbReference>
<dbReference type="EMBL" id="GG662536">
    <property type="protein sequence ID" value="EAR85576.2"/>
    <property type="molecule type" value="Genomic_DNA"/>
</dbReference>
<sequence length="420" mass="47874">MKISSLSSIRNFQSQNSMSSMDTIDSPIQIIEKKHSNIKKVSSRPLINSIISKEDLRQVIANESYSCKNSLRRLNSQNLSDNNSSAGVAIKSERNIAVPVRVISQQHLQKHSYQNQAAPLEVFLDSSADEDNHPHVMAPQNYHLSQYANQQSNYYVVNQDNESECDSDSDEHNIWDNSEAQNMGINIENSEVPYEFCQLFYIRSQLYQANRISKTNILDEVQVISNMCKKQMNVLKSSKLIDQLEMNHHISLRKNQMQLSKLKLQKESLSKPIASQEMSQSQKQTPKAFRISQNNLFHTPNKPSKQCSIPNIPEDMTSPIYHQGRHNLTKSTMNLKMASCETLPMKISSPNNNSNNISKINTPTTVRKINLKLNISKNQRPASKLGQERYAAISKHTIYNCLSKAFSHSKFHPLQNEINV</sequence>
<organism evidence="1 2">
    <name type="scientific">Tetrahymena thermophila (strain SB210)</name>
    <dbReference type="NCBI Taxonomy" id="312017"/>
    <lineage>
        <taxon>Eukaryota</taxon>
        <taxon>Sar</taxon>
        <taxon>Alveolata</taxon>
        <taxon>Ciliophora</taxon>
        <taxon>Intramacronucleata</taxon>
        <taxon>Oligohymenophorea</taxon>
        <taxon>Hymenostomatida</taxon>
        <taxon>Tetrahymenina</taxon>
        <taxon>Tetrahymenidae</taxon>
        <taxon>Tetrahymena</taxon>
    </lineage>
</organism>
<accession>I7M067</accession>
<proteinExistence type="predicted"/>
<dbReference type="RefSeq" id="XP_001033239.2">
    <property type="nucleotide sequence ID" value="XM_001033239.2"/>
</dbReference>
<dbReference type="AlphaFoldDB" id="I7M067"/>
<gene>
    <name evidence="1" type="ORF">TTHERM_00419790</name>
</gene>
<evidence type="ECO:0000313" key="2">
    <source>
        <dbReference type="Proteomes" id="UP000009168"/>
    </source>
</evidence>
<protein>
    <submittedName>
        <fullName evidence="1">Uncharacterized protein</fullName>
    </submittedName>
</protein>
<dbReference type="InParanoid" id="I7M067"/>
<dbReference type="GeneID" id="7824479"/>
<evidence type="ECO:0000313" key="1">
    <source>
        <dbReference type="EMBL" id="EAR85576.2"/>
    </source>
</evidence>
<reference evidence="2" key="1">
    <citation type="journal article" date="2006" name="PLoS Biol.">
        <title>Macronuclear genome sequence of the ciliate Tetrahymena thermophila, a model eukaryote.</title>
        <authorList>
            <person name="Eisen J.A."/>
            <person name="Coyne R.S."/>
            <person name="Wu M."/>
            <person name="Wu D."/>
            <person name="Thiagarajan M."/>
            <person name="Wortman J.R."/>
            <person name="Badger J.H."/>
            <person name="Ren Q."/>
            <person name="Amedeo P."/>
            <person name="Jones K.M."/>
            <person name="Tallon L.J."/>
            <person name="Delcher A.L."/>
            <person name="Salzberg S.L."/>
            <person name="Silva J.C."/>
            <person name="Haas B.J."/>
            <person name="Majoros W.H."/>
            <person name="Farzad M."/>
            <person name="Carlton J.M."/>
            <person name="Smith R.K. Jr."/>
            <person name="Garg J."/>
            <person name="Pearlman R.E."/>
            <person name="Karrer K.M."/>
            <person name="Sun L."/>
            <person name="Manning G."/>
            <person name="Elde N.C."/>
            <person name="Turkewitz A.P."/>
            <person name="Asai D.J."/>
            <person name="Wilkes D.E."/>
            <person name="Wang Y."/>
            <person name="Cai H."/>
            <person name="Collins K."/>
            <person name="Stewart B.A."/>
            <person name="Lee S.R."/>
            <person name="Wilamowska K."/>
            <person name="Weinberg Z."/>
            <person name="Ruzzo W.L."/>
            <person name="Wloga D."/>
            <person name="Gaertig J."/>
            <person name="Frankel J."/>
            <person name="Tsao C.-C."/>
            <person name="Gorovsky M.A."/>
            <person name="Keeling P.J."/>
            <person name="Waller R.F."/>
            <person name="Patron N.J."/>
            <person name="Cherry J.M."/>
            <person name="Stover N.A."/>
            <person name="Krieger C.J."/>
            <person name="del Toro C."/>
            <person name="Ryder H.F."/>
            <person name="Williamson S.C."/>
            <person name="Barbeau R.A."/>
            <person name="Hamilton E.P."/>
            <person name="Orias E."/>
        </authorList>
    </citation>
    <scope>NUCLEOTIDE SEQUENCE [LARGE SCALE GENOMIC DNA]</scope>
    <source>
        <strain evidence="2">SB210</strain>
    </source>
</reference>